<reference evidence="1 2" key="1">
    <citation type="journal article" date="2014" name="Appl. Environ. Microbiol.">
        <title>Insights into the Microbial Degradation of Rubber and Gutta-Percha by Analysis of the Complete Genome of Nocardia nova SH22a.</title>
        <authorList>
            <person name="Luo Q."/>
            <person name="Hiessl S."/>
            <person name="Poehlein A."/>
            <person name="Daniel R."/>
            <person name="Steinbuchel A."/>
        </authorList>
    </citation>
    <scope>NUCLEOTIDE SEQUENCE [LARGE SCALE GENOMIC DNA]</scope>
    <source>
        <strain evidence="1">SH22a</strain>
    </source>
</reference>
<gene>
    <name evidence="1" type="ORF">NONO_c62360</name>
</gene>
<name>W5TV07_9NOCA</name>
<dbReference type="AlphaFoldDB" id="W5TV07"/>
<organism evidence="1 2">
    <name type="scientific">Nocardia nova SH22a</name>
    <dbReference type="NCBI Taxonomy" id="1415166"/>
    <lineage>
        <taxon>Bacteria</taxon>
        <taxon>Bacillati</taxon>
        <taxon>Actinomycetota</taxon>
        <taxon>Actinomycetes</taxon>
        <taxon>Mycobacteriales</taxon>
        <taxon>Nocardiaceae</taxon>
        <taxon>Nocardia</taxon>
    </lineage>
</organism>
<dbReference type="EMBL" id="CP006850">
    <property type="protein sequence ID" value="AHH21006.1"/>
    <property type="molecule type" value="Genomic_DNA"/>
</dbReference>
<dbReference type="HOGENOM" id="CLU_2701056_0_0_11"/>
<evidence type="ECO:0000313" key="2">
    <source>
        <dbReference type="Proteomes" id="UP000019150"/>
    </source>
</evidence>
<dbReference type="Proteomes" id="UP000019150">
    <property type="component" value="Chromosome"/>
</dbReference>
<dbReference type="KEGG" id="nno:NONO_c62360"/>
<evidence type="ECO:0000313" key="1">
    <source>
        <dbReference type="EMBL" id="AHH21006.1"/>
    </source>
</evidence>
<protein>
    <submittedName>
        <fullName evidence="1">Uncharacterized protein</fullName>
    </submittedName>
</protein>
<accession>W5TV07</accession>
<sequence length="73" mass="8246">MVTASHKGRMGAEVTVLIETCQLVLFSYSDQLQFPRLINQVALEPLQISEVIKLDVAIEFVSKLFRYTAFIGQ</sequence>
<keyword evidence="2" id="KW-1185">Reference proteome</keyword>
<proteinExistence type="predicted"/>